<keyword evidence="1" id="KW-0812">Transmembrane</keyword>
<protein>
    <submittedName>
        <fullName evidence="2">Uncharacterized protein</fullName>
    </submittedName>
</protein>
<reference evidence="2 3" key="1">
    <citation type="journal article" date="2012" name="Appl. Environ. Microbiol.">
        <title>Short-read sequencing for genomic analysis of the brown rot fungus Fibroporia radiculosa.</title>
        <authorList>
            <person name="Tang J.D."/>
            <person name="Perkins A.D."/>
            <person name="Sonstegard T.S."/>
            <person name="Schroeder S.G."/>
            <person name="Burgess S.C."/>
            <person name="Diehl S.V."/>
        </authorList>
    </citation>
    <scope>NUCLEOTIDE SEQUENCE [LARGE SCALE GENOMIC DNA]</scope>
    <source>
        <strain evidence="2 3">TFFH 294</strain>
    </source>
</reference>
<dbReference type="GeneID" id="24101852"/>
<dbReference type="AlphaFoldDB" id="J7RHA0"/>
<feature type="transmembrane region" description="Helical" evidence="1">
    <location>
        <begin position="26"/>
        <end position="49"/>
    </location>
</feature>
<gene>
    <name evidence="2" type="ORF">FIBRA_09266</name>
</gene>
<dbReference type="RefSeq" id="XP_012176973.1">
    <property type="nucleotide sequence ID" value="XM_012321583.1"/>
</dbReference>
<keyword evidence="1" id="KW-1133">Transmembrane helix</keyword>
<evidence type="ECO:0000313" key="3">
    <source>
        <dbReference type="Proteomes" id="UP000006352"/>
    </source>
</evidence>
<keyword evidence="1" id="KW-0472">Membrane</keyword>
<dbReference type="InParanoid" id="J7RHA0"/>
<dbReference type="EMBL" id="HE797583">
    <property type="protein sequence ID" value="CCM06952.1"/>
    <property type="molecule type" value="Genomic_DNA"/>
</dbReference>
<proteinExistence type="predicted"/>
<dbReference type="HOGENOM" id="CLU_1731498_0_0_1"/>
<evidence type="ECO:0000313" key="2">
    <source>
        <dbReference type="EMBL" id="CCM06952.1"/>
    </source>
</evidence>
<organism evidence="2 3">
    <name type="scientific">Fibroporia radiculosa</name>
    <dbReference type="NCBI Taxonomy" id="599839"/>
    <lineage>
        <taxon>Eukaryota</taxon>
        <taxon>Fungi</taxon>
        <taxon>Dikarya</taxon>
        <taxon>Basidiomycota</taxon>
        <taxon>Agaricomycotina</taxon>
        <taxon>Agaricomycetes</taxon>
        <taxon>Polyporales</taxon>
        <taxon>Fibroporiaceae</taxon>
        <taxon>Fibroporia</taxon>
    </lineage>
</organism>
<accession>J7RHA0</accession>
<sequence length="151" mass="16154">MMTGVSQVARIQKYGRARCVLDNPPFIIVVILIAAASLALGLASNVRMALSVCSEQSLLSFSSSCSRDFWAAVVPATFVVVLLVTAIPLPQPVRRVINAAKQPFTNFLTVAEAEALDACDNLPADTDSGNSEAPPVPLWRIPIVYCEHQSA</sequence>
<feature type="transmembrane region" description="Helical" evidence="1">
    <location>
        <begin position="69"/>
        <end position="89"/>
    </location>
</feature>
<keyword evidence="3" id="KW-1185">Reference proteome</keyword>
<dbReference type="Proteomes" id="UP000006352">
    <property type="component" value="Unassembled WGS sequence"/>
</dbReference>
<evidence type="ECO:0000256" key="1">
    <source>
        <dbReference type="SAM" id="Phobius"/>
    </source>
</evidence>
<name>J7RHA0_9APHY</name>
<dbReference type="STRING" id="599839.J7RHA0"/>